<protein>
    <submittedName>
        <fullName evidence="9">Peptide MFS transporter</fullName>
    </submittedName>
</protein>
<feature type="transmembrane region" description="Helical" evidence="7">
    <location>
        <begin position="155"/>
        <end position="175"/>
    </location>
</feature>
<gene>
    <name evidence="9" type="ORF">FCL42_20315</name>
</gene>
<feature type="transmembrane region" description="Helical" evidence="7">
    <location>
        <begin position="69"/>
        <end position="88"/>
    </location>
</feature>
<name>A0A4U1BEK0_9GAMM</name>
<reference evidence="9 10" key="1">
    <citation type="submission" date="2019-04" db="EMBL/GenBank/DDBJ databases">
        <authorList>
            <person name="Hwang J.C."/>
        </authorList>
    </citation>
    <scope>NUCLEOTIDE SEQUENCE [LARGE SCALE GENOMIC DNA]</scope>
    <source>
        <strain evidence="9 10">IMCC35002</strain>
    </source>
</reference>
<dbReference type="InterPro" id="IPR020846">
    <property type="entry name" value="MFS_dom"/>
</dbReference>
<dbReference type="OrthoDB" id="8481178at2"/>
<feature type="transmembrane region" description="Helical" evidence="7">
    <location>
        <begin position="187"/>
        <end position="205"/>
    </location>
</feature>
<evidence type="ECO:0000259" key="8">
    <source>
        <dbReference type="PROSITE" id="PS50850"/>
    </source>
</evidence>
<evidence type="ECO:0000256" key="2">
    <source>
        <dbReference type="ARBA" id="ARBA00022448"/>
    </source>
</evidence>
<dbReference type="PANTHER" id="PTHR23517:SF2">
    <property type="entry name" value="MULTIDRUG RESISTANCE PROTEIN MDTH"/>
    <property type="match status" value="1"/>
</dbReference>
<accession>A0A4U1BEK0</accession>
<feature type="transmembrane region" description="Helical" evidence="7">
    <location>
        <begin position="108"/>
        <end position="134"/>
    </location>
</feature>
<keyword evidence="10" id="KW-1185">Reference proteome</keyword>
<dbReference type="PANTHER" id="PTHR23517">
    <property type="entry name" value="RESISTANCE PROTEIN MDTM, PUTATIVE-RELATED-RELATED"/>
    <property type="match status" value="1"/>
</dbReference>
<feature type="transmembrane region" description="Helical" evidence="7">
    <location>
        <begin position="15"/>
        <end position="37"/>
    </location>
</feature>
<dbReference type="EMBL" id="SWCJ01000026">
    <property type="protein sequence ID" value="TKB49592.1"/>
    <property type="molecule type" value="Genomic_DNA"/>
</dbReference>
<evidence type="ECO:0000256" key="6">
    <source>
        <dbReference type="ARBA" id="ARBA00023136"/>
    </source>
</evidence>
<evidence type="ECO:0000256" key="4">
    <source>
        <dbReference type="ARBA" id="ARBA00022692"/>
    </source>
</evidence>
<dbReference type="InterPro" id="IPR050171">
    <property type="entry name" value="MFS_Transporters"/>
</dbReference>
<keyword evidence="4 7" id="KW-0812">Transmembrane</keyword>
<keyword evidence="2" id="KW-0813">Transport</keyword>
<proteinExistence type="predicted"/>
<dbReference type="RefSeq" id="WP_136865264.1">
    <property type="nucleotide sequence ID" value="NZ_SWCJ01000026.1"/>
</dbReference>
<dbReference type="InterPro" id="IPR011701">
    <property type="entry name" value="MFS"/>
</dbReference>
<feature type="transmembrane region" description="Helical" evidence="7">
    <location>
        <begin position="301"/>
        <end position="323"/>
    </location>
</feature>
<evidence type="ECO:0000313" key="10">
    <source>
        <dbReference type="Proteomes" id="UP000305675"/>
    </source>
</evidence>
<evidence type="ECO:0000256" key="1">
    <source>
        <dbReference type="ARBA" id="ARBA00004651"/>
    </source>
</evidence>
<evidence type="ECO:0000256" key="3">
    <source>
        <dbReference type="ARBA" id="ARBA00022475"/>
    </source>
</evidence>
<dbReference type="Pfam" id="PF07690">
    <property type="entry name" value="MFS_1"/>
    <property type="match status" value="1"/>
</dbReference>
<feature type="transmembrane region" description="Helical" evidence="7">
    <location>
        <begin position="469"/>
        <end position="488"/>
    </location>
</feature>
<feature type="transmembrane region" description="Helical" evidence="7">
    <location>
        <begin position="329"/>
        <end position="359"/>
    </location>
</feature>
<evidence type="ECO:0000256" key="5">
    <source>
        <dbReference type="ARBA" id="ARBA00022989"/>
    </source>
</evidence>
<evidence type="ECO:0000256" key="7">
    <source>
        <dbReference type="SAM" id="Phobius"/>
    </source>
</evidence>
<evidence type="ECO:0000313" key="9">
    <source>
        <dbReference type="EMBL" id="TKB49592.1"/>
    </source>
</evidence>
<comment type="subcellular location">
    <subcellularLocation>
        <location evidence="1">Cell membrane</location>
        <topology evidence="1">Multi-pass membrane protein</topology>
    </subcellularLocation>
</comment>
<feature type="domain" description="Major facilitator superfamily (MFS) profile" evidence="8">
    <location>
        <begin position="18"/>
        <end position="492"/>
    </location>
</feature>
<dbReference type="AlphaFoldDB" id="A0A4U1BEK0"/>
<feature type="transmembrane region" description="Helical" evidence="7">
    <location>
        <begin position="238"/>
        <end position="260"/>
    </location>
</feature>
<dbReference type="InterPro" id="IPR036259">
    <property type="entry name" value="MFS_trans_sf"/>
</dbReference>
<sequence length="496" mass="54572">MTQPTSAGWNDASKLGLWTAIASLGYVFWVVGGMELVERLAFYGVKTTASIYATDAKSIGGLGLTMTDFSWILVAWAAFQSFVPVFFGGTADRIGYKETIALSTFIKIAAYLIMAFFPSFWGFLIGAATLAFGTGIFKPGIQGTLVKCSTKENSAMAWGLFYQMVNIGGWLGPILAAQMRILAWDQLFFACAGIISLNFLLLLTYKEPGKEARQAQQNKGSLWKSAWKEIRQPHLMRYTIIFSGFWFMFMALFDVLPVYIRDWVDTSVIVQSLFGVDAPGSFMQAILAIDPSRMSVLPEGIMNINFGMIMLVCFLYAAIAGRIGTVPSLIWGTLLCSLGLMVIGFSTYAWIIVLAVMVFSSGEMLASPTSSKFIGNLAPDDKKAMYLGFKELPYGIGWVLESLVGPRLYDAWGAKETLARESLQQMGLTPEQIKAIPQGEYFMALQQRTGVEASVLTEQLYQSGSVGQVWYVFGAVGLVTTVGLIYYGRWLSKHGQ</sequence>
<dbReference type="Proteomes" id="UP000305675">
    <property type="component" value="Unassembled WGS sequence"/>
</dbReference>
<keyword evidence="5 7" id="KW-1133">Transmembrane helix</keyword>
<dbReference type="Gene3D" id="1.20.1250.20">
    <property type="entry name" value="MFS general substrate transporter like domains"/>
    <property type="match status" value="1"/>
</dbReference>
<dbReference type="SUPFAM" id="SSF103473">
    <property type="entry name" value="MFS general substrate transporter"/>
    <property type="match status" value="1"/>
</dbReference>
<dbReference type="PROSITE" id="PS50850">
    <property type="entry name" value="MFS"/>
    <property type="match status" value="1"/>
</dbReference>
<dbReference type="GO" id="GO:0022857">
    <property type="term" value="F:transmembrane transporter activity"/>
    <property type="evidence" value="ECO:0007669"/>
    <property type="project" value="InterPro"/>
</dbReference>
<dbReference type="GO" id="GO:0005886">
    <property type="term" value="C:plasma membrane"/>
    <property type="evidence" value="ECO:0007669"/>
    <property type="project" value="UniProtKB-SubCell"/>
</dbReference>
<keyword evidence="3" id="KW-1003">Cell membrane</keyword>
<comment type="caution">
    <text evidence="9">The sequence shown here is derived from an EMBL/GenBank/DDBJ whole genome shotgun (WGS) entry which is preliminary data.</text>
</comment>
<organism evidence="9 10">
    <name type="scientific">Ferrimonas aestuarii</name>
    <dbReference type="NCBI Taxonomy" id="2569539"/>
    <lineage>
        <taxon>Bacteria</taxon>
        <taxon>Pseudomonadati</taxon>
        <taxon>Pseudomonadota</taxon>
        <taxon>Gammaproteobacteria</taxon>
        <taxon>Alteromonadales</taxon>
        <taxon>Ferrimonadaceae</taxon>
        <taxon>Ferrimonas</taxon>
    </lineage>
</organism>
<keyword evidence="6 7" id="KW-0472">Membrane</keyword>